<reference evidence="2" key="1">
    <citation type="submission" date="2017-03" db="EMBL/GenBank/DDBJ databases">
        <title>Phytopthora megakarya and P. palmivora, two closely related causual agents of cacao black pod achieved similar genome size and gene model numbers by different mechanisms.</title>
        <authorList>
            <person name="Ali S."/>
            <person name="Shao J."/>
            <person name="Larry D.J."/>
            <person name="Kronmiller B."/>
            <person name="Shen D."/>
            <person name="Strem M.D."/>
            <person name="Melnick R.L."/>
            <person name="Guiltinan M.J."/>
            <person name="Tyler B.M."/>
            <person name="Meinhardt L.W."/>
            <person name="Bailey B.A."/>
        </authorList>
    </citation>
    <scope>NUCLEOTIDE SEQUENCE [LARGE SCALE GENOMIC DNA]</scope>
    <source>
        <strain evidence="2">zdho120</strain>
    </source>
</reference>
<protein>
    <submittedName>
        <fullName evidence="1">Crinkler (CRN)</fullName>
    </submittedName>
</protein>
<evidence type="ECO:0000313" key="1">
    <source>
        <dbReference type="EMBL" id="OWZ08653.1"/>
    </source>
</evidence>
<sequence length="68" mass="7660">MPKFGGFQVTVGKKHDIKGGAAKDLMKLGTGGNRLFFLLPPLYYNDFTKKEPQSIKQFTILVPYPEEI</sequence>
<proteinExistence type="predicted"/>
<evidence type="ECO:0000313" key="2">
    <source>
        <dbReference type="Proteomes" id="UP000198211"/>
    </source>
</evidence>
<keyword evidence="2" id="KW-1185">Reference proteome</keyword>
<dbReference type="AlphaFoldDB" id="A0A225VT96"/>
<accession>A0A225VT96</accession>
<organism evidence="1 2">
    <name type="scientific">Phytophthora megakarya</name>
    <dbReference type="NCBI Taxonomy" id="4795"/>
    <lineage>
        <taxon>Eukaryota</taxon>
        <taxon>Sar</taxon>
        <taxon>Stramenopiles</taxon>
        <taxon>Oomycota</taxon>
        <taxon>Peronosporomycetes</taxon>
        <taxon>Peronosporales</taxon>
        <taxon>Peronosporaceae</taxon>
        <taxon>Phytophthora</taxon>
    </lineage>
</organism>
<dbReference type="OrthoDB" id="434211at2759"/>
<gene>
    <name evidence="1" type="ORF">PHMEG_00018767</name>
</gene>
<comment type="caution">
    <text evidence="1">The sequence shown here is derived from an EMBL/GenBank/DDBJ whole genome shotgun (WGS) entry which is preliminary data.</text>
</comment>
<dbReference type="EMBL" id="NBNE01003071">
    <property type="protein sequence ID" value="OWZ08653.1"/>
    <property type="molecule type" value="Genomic_DNA"/>
</dbReference>
<name>A0A225VT96_9STRA</name>
<dbReference type="Proteomes" id="UP000198211">
    <property type="component" value="Unassembled WGS sequence"/>
</dbReference>